<dbReference type="EMBL" id="MVGT01000435">
    <property type="protein sequence ID" value="OVA18740.1"/>
    <property type="molecule type" value="Genomic_DNA"/>
</dbReference>
<dbReference type="FunCoup" id="A0A200R7R9">
    <property type="interactions" value="74"/>
</dbReference>
<protein>
    <submittedName>
        <fullName evidence="7">Myc-type</fullName>
    </submittedName>
</protein>
<feature type="domain" description="BHLH" evidence="6">
    <location>
        <begin position="255"/>
        <end position="305"/>
    </location>
</feature>
<evidence type="ECO:0000313" key="8">
    <source>
        <dbReference type="Proteomes" id="UP000195402"/>
    </source>
</evidence>
<dbReference type="GO" id="GO:0005634">
    <property type="term" value="C:nucleus"/>
    <property type="evidence" value="ECO:0007669"/>
    <property type="project" value="UniProtKB-SubCell"/>
</dbReference>
<dbReference type="OMA" id="PSCFTHI"/>
<dbReference type="AlphaFoldDB" id="A0A200R7R9"/>
<dbReference type="PANTHER" id="PTHR12565">
    <property type="entry name" value="STEROL REGULATORY ELEMENT-BINDING PROTEIN"/>
    <property type="match status" value="1"/>
</dbReference>
<dbReference type="SMART" id="SM00353">
    <property type="entry name" value="HLH"/>
    <property type="match status" value="1"/>
</dbReference>
<gene>
    <name evidence="7" type="ORF">BVC80_1831g308</name>
</gene>
<name>A0A200R7R9_MACCD</name>
<dbReference type="PANTHER" id="PTHR12565:SF184">
    <property type="entry name" value="BHLH TRANSCRIPTION FACTOR"/>
    <property type="match status" value="1"/>
</dbReference>
<keyword evidence="3" id="KW-0804">Transcription</keyword>
<evidence type="ECO:0000256" key="3">
    <source>
        <dbReference type="ARBA" id="ARBA00023163"/>
    </source>
</evidence>
<dbReference type="InterPro" id="IPR011598">
    <property type="entry name" value="bHLH_dom"/>
</dbReference>
<feature type="compositionally biased region" description="Basic and acidic residues" evidence="5">
    <location>
        <begin position="193"/>
        <end position="219"/>
    </location>
</feature>
<dbReference type="Pfam" id="PF00010">
    <property type="entry name" value="HLH"/>
    <property type="match status" value="1"/>
</dbReference>
<keyword evidence="2" id="KW-0805">Transcription regulation</keyword>
<evidence type="ECO:0000256" key="5">
    <source>
        <dbReference type="SAM" id="MobiDB-lite"/>
    </source>
</evidence>
<keyword evidence="4" id="KW-0539">Nucleus</keyword>
<dbReference type="PROSITE" id="PS50888">
    <property type="entry name" value="BHLH"/>
    <property type="match status" value="1"/>
</dbReference>
<evidence type="ECO:0000256" key="4">
    <source>
        <dbReference type="ARBA" id="ARBA00023242"/>
    </source>
</evidence>
<evidence type="ECO:0000256" key="2">
    <source>
        <dbReference type="ARBA" id="ARBA00023015"/>
    </source>
</evidence>
<sequence length="453" mass="50887">MLHCLQTSGNLAGNGTDVTVLERQRARLKWQQQQQNQQSHDQEPQQSYFNETHFNNFLQLPSTTSNFDQSFINNDSLIRELVNRSIKTDPSLDNGWSNFEKYPVPRTGFGGETTGLSSTGFGTNSLDMTNFSISRTSSCPPEVGNALPPMGIAAVAQEKSRQVGSSEKMASTVGRESFKKRKADKAQNPKVGVAEETKDKRIKVDTEEVESKVTHHEQKNNNNNRETSADTSKDNSKISEVQKPDYIHVRARRGQATDSHSLAERVRREKISERMKYLQDLVPGCNKITGKAGMLDEIINYVQSLQRQVEFLSMKLAAVNPRLDINIDNFFTKDMFPACTGIFPTVGMSQEMANCPTYLQFNPVQEIVSSCGLDMVINPPEMAALRRTISAPISAPETFLDNSCFTQEQPTSTWETDFQNLYNIEEFHQGRPTVFPPQSFTGTLEANNLKMEM</sequence>
<dbReference type="Proteomes" id="UP000195402">
    <property type="component" value="Unassembled WGS sequence"/>
</dbReference>
<dbReference type="GO" id="GO:0046983">
    <property type="term" value="F:protein dimerization activity"/>
    <property type="evidence" value="ECO:0007669"/>
    <property type="project" value="InterPro"/>
</dbReference>
<accession>A0A200R7R9</accession>
<feature type="region of interest" description="Disordered" evidence="5">
    <location>
        <begin position="157"/>
        <end position="244"/>
    </location>
</feature>
<proteinExistence type="predicted"/>
<dbReference type="FunFam" id="4.10.280.10:FF:000002">
    <property type="entry name" value="Basic helix-loop-helix transcription factor"/>
    <property type="match status" value="1"/>
</dbReference>
<comment type="subcellular location">
    <subcellularLocation>
        <location evidence="1">Nucleus</location>
    </subcellularLocation>
</comment>
<evidence type="ECO:0000259" key="6">
    <source>
        <dbReference type="PROSITE" id="PS50888"/>
    </source>
</evidence>
<keyword evidence="8" id="KW-1185">Reference proteome</keyword>
<dbReference type="OrthoDB" id="1915602at2759"/>
<dbReference type="Gene3D" id="4.10.280.10">
    <property type="entry name" value="Helix-loop-helix DNA-binding domain"/>
    <property type="match status" value="1"/>
</dbReference>
<comment type="caution">
    <text evidence="7">The sequence shown here is derived from an EMBL/GenBank/DDBJ whole genome shotgun (WGS) entry which is preliminary data.</text>
</comment>
<dbReference type="GO" id="GO:0003700">
    <property type="term" value="F:DNA-binding transcription factor activity"/>
    <property type="evidence" value="ECO:0007669"/>
    <property type="project" value="TreeGrafter"/>
</dbReference>
<dbReference type="InterPro" id="IPR036638">
    <property type="entry name" value="HLH_DNA-bd_sf"/>
</dbReference>
<dbReference type="STRING" id="56857.A0A200R7R9"/>
<evidence type="ECO:0000313" key="7">
    <source>
        <dbReference type="EMBL" id="OVA18740.1"/>
    </source>
</evidence>
<reference evidence="7 8" key="1">
    <citation type="journal article" date="2017" name="Mol. Plant">
        <title>The Genome of Medicinal Plant Macleaya cordata Provides New Insights into Benzylisoquinoline Alkaloids Metabolism.</title>
        <authorList>
            <person name="Liu X."/>
            <person name="Liu Y."/>
            <person name="Huang P."/>
            <person name="Ma Y."/>
            <person name="Qing Z."/>
            <person name="Tang Q."/>
            <person name="Cao H."/>
            <person name="Cheng P."/>
            <person name="Zheng Y."/>
            <person name="Yuan Z."/>
            <person name="Zhou Y."/>
            <person name="Liu J."/>
            <person name="Tang Z."/>
            <person name="Zhuo Y."/>
            <person name="Zhang Y."/>
            <person name="Yu L."/>
            <person name="Huang J."/>
            <person name="Yang P."/>
            <person name="Peng Q."/>
            <person name="Zhang J."/>
            <person name="Jiang W."/>
            <person name="Zhang Z."/>
            <person name="Lin K."/>
            <person name="Ro D.K."/>
            <person name="Chen X."/>
            <person name="Xiong X."/>
            <person name="Shang Y."/>
            <person name="Huang S."/>
            <person name="Zeng J."/>
        </authorList>
    </citation>
    <scope>NUCLEOTIDE SEQUENCE [LARGE SCALE GENOMIC DNA]</scope>
    <source>
        <strain evidence="8">cv. BLH2017</strain>
        <tissue evidence="7">Root</tissue>
    </source>
</reference>
<dbReference type="InterPro" id="IPR024097">
    <property type="entry name" value="bHLH_ZIP_TF"/>
</dbReference>
<dbReference type="InParanoid" id="A0A200R7R9"/>
<feature type="compositionally biased region" description="Basic and acidic residues" evidence="5">
    <location>
        <begin position="227"/>
        <end position="244"/>
    </location>
</feature>
<dbReference type="CDD" id="cd18919">
    <property type="entry name" value="bHLH_AtBPE_like"/>
    <property type="match status" value="1"/>
</dbReference>
<organism evidence="7 8">
    <name type="scientific">Macleaya cordata</name>
    <name type="common">Five-seeded plume-poppy</name>
    <name type="synonym">Bocconia cordata</name>
    <dbReference type="NCBI Taxonomy" id="56857"/>
    <lineage>
        <taxon>Eukaryota</taxon>
        <taxon>Viridiplantae</taxon>
        <taxon>Streptophyta</taxon>
        <taxon>Embryophyta</taxon>
        <taxon>Tracheophyta</taxon>
        <taxon>Spermatophyta</taxon>
        <taxon>Magnoliopsida</taxon>
        <taxon>Ranunculales</taxon>
        <taxon>Papaveraceae</taxon>
        <taxon>Papaveroideae</taxon>
        <taxon>Macleaya</taxon>
    </lineage>
</organism>
<evidence type="ECO:0000256" key="1">
    <source>
        <dbReference type="ARBA" id="ARBA00004123"/>
    </source>
</evidence>
<dbReference type="SUPFAM" id="SSF47459">
    <property type="entry name" value="HLH, helix-loop-helix DNA-binding domain"/>
    <property type="match status" value="1"/>
</dbReference>